<evidence type="ECO:0000256" key="7">
    <source>
        <dbReference type="ARBA" id="ARBA00023136"/>
    </source>
</evidence>
<feature type="transmembrane region" description="Helical" evidence="10">
    <location>
        <begin position="380"/>
        <end position="400"/>
    </location>
</feature>
<feature type="transmembrane region" description="Helical" evidence="10">
    <location>
        <begin position="295"/>
        <end position="318"/>
    </location>
</feature>
<dbReference type="RefSeq" id="WP_310278488.1">
    <property type="nucleotide sequence ID" value="NZ_JAVDWR010000007.1"/>
</dbReference>
<keyword evidence="3" id="KW-0813">Transport</keyword>
<evidence type="ECO:0000256" key="5">
    <source>
        <dbReference type="ARBA" id="ARBA00022847"/>
    </source>
</evidence>
<feature type="transmembrane region" description="Helical" evidence="10">
    <location>
        <begin position="433"/>
        <end position="457"/>
    </location>
</feature>
<comment type="similarity">
    <text evidence="2 8">Belongs to the sodium:solute symporter (SSF) (TC 2.A.21) family.</text>
</comment>
<dbReference type="PANTHER" id="PTHR48086:SF7">
    <property type="entry name" value="SODIUM-SOLUTE SYMPORTER-RELATED"/>
    <property type="match status" value="1"/>
</dbReference>
<dbReference type="EMBL" id="JAVDWR010000007">
    <property type="protein sequence ID" value="MDR7121404.1"/>
    <property type="molecule type" value="Genomic_DNA"/>
</dbReference>
<dbReference type="InterPro" id="IPR038377">
    <property type="entry name" value="Na/Glc_symporter_sf"/>
</dbReference>
<evidence type="ECO:0000256" key="6">
    <source>
        <dbReference type="ARBA" id="ARBA00022989"/>
    </source>
</evidence>
<keyword evidence="4 10" id="KW-0812">Transmembrane</keyword>
<name>A0ABU1W0B0_9GAMM</name>
<feature type="transmembrane region" description="Helical" evidence="10">
    <location>
        <begin position="74"/>
        <end position="93"/>
    </location>
</feature>
<gene>
    <name evidence="11" type="ORF">J2W69_002355</name>
</gene>
<evidence type="ECO:0000256" key="2">
    <source>
        <dbReference type="ARBA" id="ARBA00006434"/>
    </source>
</evidence>
<evidence type="ECO:0000256" key="9">
    <source>
        <dbReference type="SAM" id="MobiDB-lite"/>
    </source>
</evidence>
<keyword evidence="6 10" id="KW-1133">Transmembrane helix</keyword>
<comment type="subcellular location">
    <subcellularLocation>
        <location evidence="1">Membrane</location>
        <topology evidence="1">Multi-pass membrane protein</topology>
    </subcellularLocation>
</comment>
<evidence type="ECO:0000256" key="8">
    <source>
        <dbReference type="RuleBase" id="RU362091"/>
    </source>
</evidence>
<comment type="caution">
    <text evidence="11">The sequence shown here is derived from an EMBL/GenBank/DDBJ whole genome shotgun (WGS) entry which is preliminary data.</text>
</comment>
<dbReference type="CDD" id="cd10322">
    <property type="entry name" value="SLC5sbd"/>
    <property type="match status" value="1"/>
</dbReference>
<dbReference type="PANTHER" id="PTHR48086">
    <property type="entry name" value="SODIUM/PROLINE SYMPORTER-RELATED"/>
    <property type="match status" value="1"/>
</dbReference>
<dbReference type="InterPro" id="IPR050277">
    <property type="entry name" value="Sodium:Solute_Symporter"/>
</dbReference>
<feature type="transmembrane region" description="Helical" evidence="10">
    <location>
        <begin position="181"/>
        <end position="198"/>
    </location>
</feature>
<feature type="transmembrane region" description="Helical" evidence="10">
    <location>
        <begin position="45"/>
        <end position="68"/>
    </location>
</feature>
<dbReference type="Gene3D" id="1.20.1730.10">
    <property type="entry name" value="Sodium/glucose cotransporter"/>
    <property type="match status" value="1"/>
</dbReference>
<feature type="transmembrane region" description="Helical" evidence="10">
    <location>
        <begin position="225"/>
        <end position="242"/>
    </location>
</feature>
<feature type="transmembrane region" description="Helical" evidence="10">
    <location>
        <begin position="6"/>
        <end position="24"/>
    </location>
</feature>
<evidence type="ECO:0000256" key="4">
    <source>
        <dbReference type="ARBA" id="ARBA00022692"/>
    </source>
</evidence>
<evidence type="ECO:0000256" key="3">
    <source>
        <dbReference type="ARBA" id="ARBA00022448"/>
    </source>
</evidence>
<sequence>MDSRYFLAGFALYLLIMIGISYLVSRRQQSSEDFLLAGRKVSGGLTFGTTVATMIGTGTSMGAVGFAYTHGWSGMLYGIGGAVGILLTAWWFAPLRQMRFMTMSEELSYYVGANTWVKNGSAVLIFLASLGWLGAHIIGGALYLSWATGIEMFYAKLLIAVAFTFYVMIGGYKAVVWTDSLMAIVLFSGFLLMSYFALEAVGGLSSVWQSVITAQQKGQMKQMELLPAISLSAVVAVGVLATPSFRQRIYSGRSVQSVRRSFVFAGVLYLLFAALPALIGISARMLAPDLANHQFAFTTVAVMTLPAVFAMLVLLAGLSATLSSASSDSIAAVSVLIRDLYQTATGRMPKAESAILYSRIAVMMVSVLALLLALMSNDLIRYITGMIATLMSGIFVIALLGRFWLRLSWQGALAALFGAVVTSVVMLNHPNWLAFWGNPCLPALAVSLSLACIVSLLSQPSAVSRQQGLDSITRQREGLPELSGSAPVEKSSSSPFSRQS</sequence>
<dbReference type="Pfam" id="PF00474">
    <property type="entry name" value="SSF"/>
    <property type="match status" value="1"/>
</dbReference>
<evidence type="ECO:0000313" key="12">
    <source>
        <dbReference type="Proteomes" id="UP001257909"/>
    </source>
</evidence>
<feature type="compositionally biased region" description="Polar residues" evidence="9">
    <location>
        <begin position="490"/>
        <end position="500"/>
    </location>
</feature>
<feature type="region of interest" description="Disordered" evidence="9">
    <location>
        <begin position="476"/>
        <end position="500"/>
    </location>
</feature>
<feature type="transmembrane region" description="Helical" evidence="10">
    <location>
        <begin position="356"/>
        <end position="374"/>
    </location>
</feature>
<feature type="transmembrane region" description="Helical" evidence="10">
    <location>
        <begin position="123"/>
        <end position="146"/>
    </location>
</feature>
<reference evidence="11 12" key="1">
    <citation type="submission" date="2023-07" db="EMBL/GenBank/DDBJ databases">
        <title>Sorghum-associated microbial communities from plants grown in Nebraska, USA.</title>
        <authorList>
            <person name="Schachtman D."/>
        </authorList>
    </citation>
    <scope>NUCLEOTIDE SEQUENCE [LARGE SCALE GENOMIC DNA]</scope>
    <source>
        <strain evidence="11 12">4138</strain>
    </source>
</reference>
<keyword evidence="5" id="KW-0769">Symport</keyword>
<protein>
    <submittedName>
        <fullName evidence="11">SSS family solute:Na+ symporter</fullName>
    </submittedName>
</protein>
<accession>A0ABU1W0B0</accession>
<evidence type="ECO:0000256" key="10">
    <source>
        <dbReference type="SAM" id="Phobius"/>
    </source>
</evidence>
<evidence type="ECO:0000313" key="11">
    <source>
        <dbReference type="EMBL" id="MDR7121404.1"/>
    </source>
</evidence>
<keyword evidence="7 10" id="KW-0472">Membrane</keyword>
<feature type="transmembrane region" description="Helical" evidence="10">
    <location>
        <begin position="152"/>
        <end position="169"/>
    </location>
</feature>
<dbReference type="PROSITE" id="PS50283">
    <property type="entry name" value="NA_SOLUT_SYMP_3"/>
    <property type="match status" value="1"/>
</dbReference>
<dbReference type="InterPro" id="IPR001734">
    <property type="entry name" value="Na/solute_symporter"/>
</dbReference>
<organism evidence="11 12">
    <name type="scientific">Rheinheimera soli</name>
    <dbReference type="NCBI Taxonomy" id="443616"/>
    <lineage>
        <taxon>Bacteria</taxon>
        <taxon>Pseudomonadati</taxon>
        <taxon>Pseudomonadota</taxon>
        <taxon>Gammaproteobacteria</taxon>
        <taxon>Chromatiales</taxon>
        <taxon>Chromatiaceae</taxon>
        <taxon>Rheinheimera</taxon>
    </lineage>
</organism>
<evidence type="ECO:0000256" key="1">
    <source>
        <dbReference type="ARBA" id="ARBA00004141"/>
    </source>
</evidence>
<proteinExistence type="inferred from homology"/>
<feature type="transmembrane region" description="Helical" evidence="10">
    <location>
        <begin position="407"/>
        <end position="427"/>
    </location>
</feature>
<dbReference type="Proteomes" id="UP001257909">
    <property type="component" value="Unassembled WGS sequence"/>
</dbReference>
<keyword evidence="12" id="KW-1185">Reference proteome</keyword>
<feature type="transmembrane region" description="Helical" evidence="10">
    <location>
        <begin position="262"/>
        <end position="283"/>
    </location>
</feature>